<sequence>ERREVDKGVLTVHDMNPDIFAPFLDFLYTAQVSNKVLEKNASDLLAAAHMYSIPSLKSICEGFICQQMSRDNAVAMVELACKYDAVSIREAAYDAVTMTYRDILACPNFKKLLEREPRIAADMLKEILLRTTA</sequence>
<comment type="pathway">
    <text evidence="2">Protein modification; protein ubiquitination.</text>
</comment>
<dbReference type="InParanoid" id="D8T0W1"/>
<proteinExistence type="predicted"/>
<dbReference type="InterPro" id="IPR011333">
    <property type="entry name" value="SKP1/BTB/POZ_sf"/>
</dbReference>
<dbReference type="PANTHER" id="PTHR47274">
    <property type="entry name" value="BTB/POZ DOMAIN CONTAINING PROTEIN, EXPRESSED-RELATED"/>
    <property type="match status" value="1"/>
</dbReference>
<evidence type="ECO:0000313" key="5">
    <source>
        <dbReference type="EMBL" id="EFJ09656.1"/>
    </source>
</evidence>
<feature type="domain" description="BTB" evidence="3">
    <location>
        <begin position="8"/>
        <end position="67"/>
    </location>
</feature>
<dbReference type="Gene3D" id="1.25.40.420">
    <property type="match status" value="1"/>
</dbReference>
<dbReference type="SUPFAM" id="SSF54695">
    <property type="entry name" value="POZ domain"/>
    <property type="match status" value="1"/>
</dbReference>
<dbReference type="HOGENOM" id="CLU_004253_9_2_1"/>
<dbReference type="Pfam" id="PF00651">
    <property type="entry name" value="BTB"/>
    <property type="match status" value="1"/>
</dbReference>
<keyword evidence="6" id="KW-1185">Reference proteome</keyword>
<dbReference type="EMBL" id="GL377724">
    <property type="protein sequence ID" value="EFJ05448.1"/>
    <property type="molecule type" value="Genomic_DNA"/>
</dbReference>
<feature type="non-terminal residue" evidence="5">
    <location>
        <position position="1"/>
    </location>
</feature>
<dbReference type="KEGG" id="smo:SELMODRAFT_129471"/>
<reference evidence="5 6" key="1">
    <citation type="journal article" date="2011" name="Science">
        <title>The Selaginella genome identifies genetic changes associated with the evolution of vascular plants.</title>
        <authorList>
            <person name="Banks J.A."/>
            <person name="Nishiyama T."/>
            <person name="Hasebe M."/>
            <person name="Bowman J.L."/>
            <person name="Gribskov M."/>
            <person name="dePamphilis C."/>
            <person name="Albert V.A."/>
            <person name="Aono N."/>
            <person name="Aoyama T."/>
            <person name="Ambrose B.A."/>
            <person name="Ashton N.W."/>
            <person name="Axtell M.J."/>
            <person name="Barker E."/>
            <person name="Barker M.S."/>
            <person name="Bennetzen J.L."/>
            <person name="Bonawitz N.D."/>
            <person name="Chapple C."/>
            <person name="Cheng C."/>
            <person name="Correa L.G."/>
            <person name="Dacre M."/>
            <person name="DeBarry J."/>
            <person name="Dreyer I."/>
            <person name="Elias M."/>
            <person name="Engstrom E.M."/>
            <person name="Estelle M."/>
            <person name="Feng L."/>
            <person name="Finet C."/>
            <person name="Floyd S.K."/>
            <person name="Frommer W.B."/>
            <person name="Fujita T."/>
            <person name="Gramzow L."/>
            <person name="Gutensohn M."/>
            <person name="Harholt J."/>
            <person name="Hattori M."/>
            <person name="Heyl A."/>
            <person name="Hirai T."/>
            <person name="Hiwatashi Y."/>
            <person name="Ishikawa M."/>
            <person name="Iwata M."/>
            <person name="Karol K.G."/>
            <person name="Koehler B."/>
            <person name="Kolukisaoglu U."/>
            <person name="Kubo M."/>
            <person name="Kurata T."/>
            <person name="Lalonde S."/>
            <person name="Li K."/>
            <person name="Li Y."/>
            <person name="Litt A."/>
            <person name="Lyons E."/>
            <person name="Manning G."/>
            <person name="Maruyama T."/>
            <person name="Michael T.P."/>
            <person name="Mikami K."/>
            <person name="Miyazaki S."/>
            <person name="Morinaga S."/>
            <person name="Murata T."/>
            <person name="Mueller-Roeber B."/>
            <person name="Nelson D.R."/>
            <person name="Obara M."/>
            <person name="Oguri Y."/>
            <person name="Olmstead R.G."/>
            <person name="Onodera N."/>
            <person name="Petersen B.L."/>
            <person name="Pils B."/>
            <person name="Prigge M."/>
            <person name="Rensing S.A."/>
            <person name="Riano-Pachon D.M."/>
            <person name="Roberts A.W."/>
            <person name="Sato Y."/>
            <person name="Scheller H.V."/>
            <person name="Schulz B."/>
            <person name="Schulz C."/>
            <person name="Shakirov E.V."/>
            <person name="Shibagaki N."/>
            <person name="Shinohara N."/>
            <person name="Shippen D.E."/>
            <person name="Soerensen I."/>
            <person name="Sotooka R."/>
            <person name="Sugimoto N."/>
            <person name="Sugita M."/>
            <person name="Sumikawa N."/>
            <person name="Tanurdzic M."/>
            <person name="Theissen G."/>
            <person name="Ulvskov P."/>
            <person name="Wakazuki S."/>
            <person name="Weng J.K."/>
            <person name="Willats W.W."/>
            <person name="Wipf D."/>
            <person name="Wolf P.G."/>
            <person name="Yang L."/>
            <person name="Zimmer A.D."/>
            <person name="Zhu Q."/>
            <person name="Mitros T."/>
            <person name="Hellsten U."/>
            <person name="Loque D."/>
            <person name="Otillar R."/>
            <person name="Salamov A."/>
            <person name="Schmutz J."/>
            <person name="Shapiro H."/>
            <person name="Lindquist E."/>
            <person name="Lucas S."/>
            <person name="Rokhsar D."/>
            <person name="Grigoriev I.V."/>
        </authorList>
    </citation>
    <scope>NUCLEOTIDE SEQUENCE [LARGE SCALE GENOMIC DNA]</scope>
</reference>
<dbReference type="STRING" id="88036.D8T0W1"/>
<name>D8T0W1_SELML</name>
<dbReference type="OMA" id="KMAMATE"/>
<dbReference type="OrthoDB" id="6359816at2759"/>
<evidence type="ECO:0000313" key="6">
    <source>
        <dbReference type="Proteomes" id="UP000001514"/>
    </source>
</evidence>
<evidence type="ECO:0000259" key="3">
    <source>
        <dbReference type="Pfam" id="PF00651"/>
    </source>
</evidence>
<evidence type="ECO:0000256" key="2">
    <source>
        <dbReference type="ARBA" id="ARBA00004906"/>
    </source>
</evidence>
<protein>
    <recommendedName>
        <fullName evidence="3">BTB domain-containing protein</fullName>
    </recommendedName>
</protein>
<dbReference type="KEGG" id="smo:SELMODRAFT_137162"/>
<organism evidence="6">
    <name type="scientific">Selaginella moellendorffii</name>
    <name type="common">Spikemoss</name>
    <dbReference type="NCBI Taxonomy" id="88036"/>
    <lineage>
        <taxon>Eukaryota</taxon>
        <taxon>Viridiplantae</taxon>
        <taxon>Streptophyta</taxon>
        <taxon>Embryophyta</taxon>
        <taxon>Tracheophyta</taxon>
        <taxon>Lycopodiopsida</taxon>
        <taxon>Selaginellales</taxon>
        <taxon>Selaginellaceae</taxon>
        <taxon>Selaginella</taxon>
    </lineage>
</organism>
<accession>D8T0W1</accession>
<dbReference type="Gene3D" id="3.30.710.10">
    <property type="entry name" value="Potassium Channel Kv1.1, Chain A"/>
    <property type="match status" value="1"/>
</dbReference>
<gene>
    <name evidence="5" type="ORF">SELMODRAFT_129471</name>
    <name evidence="4" type="ORF">SELMODRAFT_137162</name>
</gene>
<evidence type="ECO:0000256" key="1">
    <source>
        <dbReference type="ARBA" id="ARBA00002668"/>
    </source>
</evidence>
<dbReference type="AlphaFoldDB" id="D8T0W1"/>
<evidence type="ECO:0000313" key="4">
    <source>
        <dbReference type="EMBL" id="EFJ05448.1"/>
    </source>
</evidence>
<dbReference type="eggNOG" id="KOG1987">
    <property type="taxonomic scope" value="Eukaryota"/>
</dbReference>
<dbReference type="InterPro" id="IPR000210">
    <property type="entry name" value="BTB/POZ_dom"/>
</dbReference>
<dbReference type="Proteomes" id="UP000001514">
    <property type="component" value="Unassembled WGS sequence"/>
</dbReference>
<comment type="function">
    <text evidence="1">May act as a substrate-specific adapter of an E3 ubiquitin-protein ligase complex (CUL3-RBX1-BTB) which mediates the ubiquitination and subsequent proteasomal degradation of target proteins.</text>
</comment>
<dbReference type="EMBL" id="GL377660">
    <property type="protein sequence ID" value="EFJ09656.1"/>
    <property type="molecule type" value="Genomic_DNA"/>
</dbReference>
<dbReference type="Gramene" id="EFJ05448">
    <property type="protein sequence ID" value="EFJ05448"/>
    <property type="gene ID" value="SELMODRAFT_137162"/>
</dbReference>
<dbReference type="Gramene" id="EFJ09656">
    <property type="protein sequence ID" value="EFJ09656"/>
    <property type="gene ID" value="SELMODRAFT_129471"/>
</dbReference>
<dbReference type="InterPro" id="IPR044784">
    <property type="entry name" value="At1g01640-like"/>
</dbReference>